<evidence type="ECO:0000313" key="8">
    <source>
        <dbReference type="EMBL" id="QBD74627.1"/>
    </source>
</evidence>
<keyword evidence="6 7" id="KW-0342">GTP-binding</keyword>
<evidence type="ECO:0000256" key="5">
    <source>
        <dbReference type="ARBA" id="ARBA00022842"/>
    </source>
</evidence>
<keyword evidence="1 7" id="KW-0436">Ligase</keyword>
<organism evidence="8 9">
    <name type="scientific">Ktedonosporobacter rubrisoli</name>
    <dbReference type="NCBI Taxonomy" id="2509675"/>
    <lineage>
        <taxon>Bacteria</taxon>
        <taxon>Bacillati</taxon>
        <taxon>Chloroflexota</taxon>
        <taxon>Ktedonobacteria</taxon>
        <taxon>Ktedonobacterales</taxon>
        <taxon>Ktedonosporobacteraceae</taxon>
        <taxon>Ktedonosporobacter</taxon>
    </lineage>
</organism>
<sequence length="497" mass="54885">MGLPSGGAMTQAILLADLGFGDAGKGTITDFLARELGAHTIVRYNGGPQAAHNVVTSSGMQHTFAQFGSAMLLPLTKTLLSRFMLISPLNMFKEERHLSTLGITNAWQRTFIDRRALVITPFQRALNRLREIARAGQRHGSCGEGVGECMADFLHYGNALLLAGDLENRATILKKLHFLRDLKRQELDELRPHLPGTGQVKQECSLFTDPAILADCADVYHYFAGCVTLVDEAQISALFAYPGPLIFEGAQGILLDENFGFTPYTTWSTTTFANAETLLHEHDYAGDVIKLGIVRSYATRHGAGPFPTEDKALTRSLPDQHNTWNNWQQAFRVGHFDLLTARYACEVAGKLDYLAITHLDRLASLPSQQIATAYRYGGAPAELATHFAHRGERITKIRANQSANLAYQEELTRKLFKCTPEYYELLPAAPGQSPRKNCATFLSLLEEQLGTPIAITSTGPTAADKQWHLPRHLLQPLSAKKLKVVSKPEMLTTLSRN</sequence>
<reference evidence="8 9" key="1">
    <citation type="submission" date="2019-01" db="EMBL/GenBank/DDBJ databases">
        <title>Ktedonosporobacter rubrisoli SCAWS-G2.</title>
        <authorList>
            <person name="Huang Y."/>
            <person name="Yan B."/>
        </authorList>
    </citation>
    <scope>NUCLEOTIDE SEQUENCE [LARGE SCALE GENOMIC DNA]</scope>
    <source>
        <strain evidence="8 9">SCAWS-G2</strain>
    </source>
</reference>
<comment type="subcellular location">
    <subcellularLocation>
        <location evidence="7">Cytoplasm</location>
    </subcellularLocation>
</comment>
<name>A0A4P6JHW1_KTERU</name>
<dbReference type="GO" id="GO:0046040">
    <property type="term" value="P:IMP metabolic process"/>
    <property type="evidence" value="ECO:0007669"/>
    <property type="project" value="TreeGrafter"/>
</dbReference>
<dbReference type="UniPathway" id="UPA00075">
    <property type="reaction ID" value="UER00335"/>
</dbReference>
<dbReference type="SMART" id="SM00788">
    <property type="entry name" value="Adenylsucc_synt"/>
    <property type="match status" value="1"/>
</dbReference>
<dbReference type="HAMAP" id="MF_00011">
    <property type="entry name" value="Adenylosucc_synth"/>
    <property type="match status" value="1"/>
</dbReference>
<comment type="caution">
    <text evidence="7">Lacks conserved residue(s) required for the propagation of feature annotation.</text>
</comment>
<dbReference type="Pfam" id="PF00709">
    <property type="entry name" value="Adenylsucc_synt"/>
    <property type="match status" value="1"/>
</dbReference>
<dbReference type="GO" id="GO:0005737">
    <property type="term" value="C:cytoplasm"/>
    <property type="evidence" value="ECO:0007669"/>
    <property type="project" value="UniProtKB-SubCell"/>
</dbReference>
<protein>
    <recommendedName>
        <fullName evidence="7">Adenylosuccinate synthetase</fullName>
        <shortName evidence="7">AMPSase</shortName>
        <shortName evidence="7">AdSS</shortName>
        <ecNumber evidence="7">6.3.4.4</ecNumber>
    </recommendedName>
    <alternativeName>
        <fullName evidence="7">IMP--aspartate ligase</fullName>
    </alternativeName>
</protein>
<dbReference type="GO" id="GO:0005525">
    <property type="term" value="F:GTP binding"/>
    <property type="evidence" value="ECO:0007669"/>
    <property type="project" value="UniProtKB-UniRule"/>
</dbReference>
<feature type="active site" description="Proton donor" evidence="7">
    <location>
        <position position="52"/>
    </location>
</feature>
<feature type="binding site" description="in other chain" evidence="7">
    <location>
        <position position="266"/>
    </location>
    <ligand>
        <name>IMP</name>
        <dbReference type="ChEBI" id="CHEBI:58053"/>
        <note>ligand shared between dimeric partners</note>
    </ligand>
</feature>
<feature type="binding site" evidence="7">
    <location>
        <position position="22"/>
    </location>
    <ligand>
        <name>Mg(2+)</name>
        <dbReference type="ChEBI" id="CHEBI:18420"/>
    </ligand>
</feature>
<dbReference type="Gene3D" id="1.10.300.10">
    <property type="entry name" value="Adenylosuccinate Synthetase, subunit A, domain 2"/>
    <property type="match status" value="1"/>
</dbReference>
<dbReference type="Gene3D" id="3.40.440.10">
    <property type="entry name" value="Adenylosuccinate Synthetase, subunit A, domain 1"/>
    <property type="match status" value="1"/>
</dbReference>
<keyword evidence="2 7" id="KW-0479">Metal-binding</keyword>
<dbReference type="PANTHER" id="PTHR11846">
    <property type="entry name" value="ADENYLOSUCCINATE SYNTHETASE"/>
    <property type="match status" value="1"/>
</dbReference>
<comment type="function">
    <text evidence="7">Plays an important role in the de novo pathway of purine nucleotide biosynthesis. Catalyzes the first committed step in the biosynthesis of AMP from IMP.</text>
</comment>
<dbReference type="Gene3D" id="3.90.170.10">
    <property type="entry name" value="Adenylosuccinate Synthetase, subunit A, domain 3"/>
    <property type="match status" value="1"/>
</dbReference>
<keyword evidence="5 7" id="KW-0460">Magnesium</keyword>
<dbReference type="EC" id="6.3.4.4" evidence="7"/>
<keyword evidence="7" id="KW-0963">Cytoplasm</keyword>
<comment type="similarity">
    <text evidence="7">Belongs to the adenylosuccinate synthetase family.</text>
</comment>
<feature type="active site" description="Proton acceptor" evidence="7">
    <location>
        <position position="22"/>
    </location>
</feature>
<dbReference type="InterPro" id="IPR042110">
    <property type="entry name" value="Adenylosuccinate_synth_dom2"/>
</dbReference>
<evidence type="ECO:0000313" key="9">
    <source>
        <dbReference type="Proteomes" id="UP000290365"/>
    </source>
</evidence>
<comment type="subunit">
    <text evidence="7">Homodimer.</text>
</comment>
<dbReference type="GO" id="GO:0044208">
    <property type="term" value="P:'de novo' AMP biosynthetic process"/>
    <property type="evidence" value="ECO:0007669"/>
    <property type="project" value="UniProtKB-UniRule"/>
</dbReference>
<dbReference type="Proteomes" id="UP000290365">
    <property type="component" value="Chromosome"/>
</dbReference>
<dbReference type="InterPro" id="IPR042109">
    <property type="entry name" value="Adenylosuccinate_synth_dom1"/>
</dbReference>
<dbReference type="GO" id="GO:0004019">
    <property type="term" value="F:adenylosuccinate synthase activity"/>
    <property type="evidence" value="ECO:0007669"/>
    <property type="project" value="UniProtKB-UniRule"/>
</dbReference>
<accession>A0A4P6JHW1</accession>
<evidence type="ECO:0000256" key="4">
    <source>
        <dbReference type="ARBA" id="ARBA00022755"/>
    </source>
</evidence>
<dbReference type="OrthoDB" id="3959406at2"/>
<proteinExistence type="inferred from homology"/>
<keyword evidence="9" id="KW-1185">Reference proteome</keyword>
<dbReference type="KEGG" id="kbs:EPA93_00920"/>
<keyword evidence="4 7" id="KW-0658">Purine biosynthesis</keyword>
<dbReference type="PANTHER" id="PTHR11846:SF0">
    <property type="entry name" value="ADENYLOSUCCINATE SYNTHETASE"/>
    <property type="match status" value="1"/>
</dbReference>
<dbReference type="InterPro" id="IPR042111">
    <property type="entry name" value="Adenylosuccinate_synth_dom3"/>
</dbReference>
<dbReference type="SUPFAM" id="SSF52540">
    <property type="entry name" value="P-loop containing nucleoside triphosphate hydrolases"/>
    <property type="match status" value="1"/>
</dbReference>
<evidence type="ECO:0000256" key="7">
    <source>
        <dbReference type="HAMAP-Rule" id="MF_00011"/>
    </source>
</evidence>
<dbReference type="InterPro" id="IPR027417">
    <property type="entry name" value="P-loop_NTPase"/>
</dbReference>
<dbReference type="GO" id="GO:0000287">
    <property type="term" value="F:magnesium ion binding"/>
    <property type="evidence" value="ECO:0007669"/>
    <property type="project" value="UniProtKB-UniRule"/>
</dbReference>
<comment type="pathway">
    <text evidence="7">Purine metabolism; AMP biosynthesis via de novo pathway; AMP from IMP: step 1/2.</text>
</comment>
<dbReference type="EMBL" id="CP035758">
    <property type="protein sequence ID" value="QBD74627.1"/>
    <property type="molecule type" value="Genomic_DNA"/>
</dbReference>
<feature type="binding site" evidence="7">
    <location>
        <begin position="358"/>
        <end position="360"/>
    </location>
    <ligand>
        <name>GTP</name>
        <dbReference type="ChEBI" id="CHEBI:37565"/>
    </ligand>
</feature>
<evidence type="ECO:0000256" key="3">
    <source>
        <dbReference type="ARBA" id="ARBA00022741"/>
    </source>
</evidence>
<dbReference type="AlphaFoldDB" id="A0A4P6JHW1"/>
<evidence type="ECO:0000256" key="6">
    <source>
        <dbReference type="ARBA" id="ARBA00023134"/>
    </source>
</evidence>
<evidence type="ECO:0000256" key="1">
    <source>
        <dbReference type="ARBA" id="ARBA00022598"/>
    </source>
</evidence>
<comment type="catalytic activity">
    <reaction evidence="7">
        <text>IMP + L-aspartate + GTP = N(6)-(1,2-dicarboxyethyl)-AMP + GDP + phosphate + 2 H(+)</text>
        <dbReference type="Rhea" id="RHEA:15753"/>
        <dbReference type="ChEBI" id="CHEBI:15378"/>
        <dbReference type="ChEBI" id="CHEBI:29991"/>
        <dbReference type="ChEBI" id="CHEBI:37565"/>
        <dbReference type="ChEBI" id="CHEBI:43474"/>
        <dbReference type="ChEBI" id="CHEBI:57567"/>
        <dbReference type="ChEBI" id="CHEBI:58053"/>
        <dbReference type="ChEBI" id="CHEBI:58189"/>
        <dbReference type="EC" id="6.3.4.4"/>
    </reaction>
</comment>
<comment type="cofactor">
    <cofactor evidence="7">
        <name>Mg(2+)</name>
        <dbReference type="ChEBI" id="CHEBI:18420"/>
    </cofactor>
    <text evidence="7">Binds 1 Mg(2+) ion per subunit.</text>
</comment>
<feature type="binding site" evidence="7">
    <location>
        <begin position="457"/>
        <end position="459"/>
    </location>
    <ligand>
        <name>GTP</name>
        <dbReference type="ChEBI" id="CHEBI:37565"/>
    </ligand>
</feature>
<keyword evidence="3 7" id="KW-0547">Nucleotide-binding</keyword>
<gene>
    <name evidence="7" type="primary">purA</name>
    <name evidence="8" type="ORF">EPA93_00920</name>
</gene>
<dbReference type="InterPro" id="IPR001114">
    <property type="entry name" value="Adenylosuccinate_synthetase"/>
</dbReference>
<feature type="binding site" description="in other chain" evidence="7">
    <location>
        <position position="251"/>
    </location>
    <ligand>
        <name>IMP</name>
        <dbReference type="ChEBI" id="CHEBI:58053"/>
        <note>ligand shared between dimeric partners</note>
    </ligand>
</feature>
<evidence type="ECO:0000256" key="2">
    <source>
        <dbReference type="ARBA" id="ARBA00022723"/>
    </source>
</evidence>